<reference evidence="2" key="1">
    <citation type="submission" date="2011-07" db="EMBL/GenBank/DDBJ databases">
        <title>The complete genome of Cyclobacterium marinum DSM 745.</title>
        <authorList>
            <person name="Lucas S."/>
            <person name="Han J."/>
            <person name="Lapidus A."/>
            <person name="Bruce D."/>
            <person name="Goodwin L."/>
            <person name="Pitluck S."/>
            <person name="Peters L."/>
            <person name="Kyrpides N."/>
            <person name="Mavromatis K."/>
            <person name="Ivanova N."/>
            <person name="Ovchinnikova G."/>
            <person name="Chertkov O."/>
            <person name="Detter J.C."/>
            <person name="Tapia R."/>
            <person name="Han C."/>
            <person name="Land M."/>
            <person name="Hauser L."/>
            <person name="Markowitz V."/>
            <person name="Cheng J.-F."/>
            <person name="Hugenholtz P."/>
            <person name="Woyke T."/>
            <person name="Wu D."/>
            <person name="Tindall B."/>
            <person name="Schuetze A."/>
            <person name="Brambilla E."/>
            <person name="Klenk H.-P."/>
            <person name="Eisen J.A."/>
        </authorList>
    </citation>
    <scope>NUCLEOTIDE SEQUENCE [LARGE SCALE GENOMIC DNA]</scope>
    <source>
        <strain evidence="2">ATCC 25205 / DSM 745 / LMG 13164 / NCIMB 1802</strain>
    </source>
</reference>
<dbReference type="EMBL" id="CP002955">
    <property type="protein sequence ID" value="AEL26530.1"/>
    <property type="molecule type" value="Genomic_DNA"/>
</dbReference>
<accession>G0J191</accession>
<gene>
    <name evidence="1" type="ordered locus">Cycma_2792</name>
</gene>
<evidence type="ECO:0000313" key="2">
    <source>
        <dbReference type="Proteomes" id="UP000001635"/>
    </source>
</evidence>
<dbReference type="KEGG" id="cmr:Cycma_2792"/>
<name>G0J191_CYCMS</name>
<dbReference type="PROSITE" id="PS51257">
    <property type="entry name" value="PROKAR_LIPOPROTEIN"/>
    <property type="match status" value="1"/>
</dbReference>
<keyword evidence="2" id="KW-1185">Reference proteome</keyword>
<dbReference type="AlphaFoldDB" id="G0J191"/>
<dbReference type="eggNOG" id="ENOG50313I2">
    <property type="taxonomic scope" value="Bacteria"/>
</dbReference>
<dbReference type="STRING" id="880070.Cycma_2792"/>
<evidence type="ECO:0000313" key="1">
    <source>
        <dbReference type="EMBL" id="AEL26530.1"/>
    </source>
</evidence>
<protein>
    <submittedName>
        <fullName evidence="1">Gliding motility-associated lipoprotein GldH</fullName>
    </submittedName>
</protein>
<sequence>MEKTEISLMKNNNIFAIALLAFILWASVACNNGRIYESYQDLEEYEWVVTDTISFQMDSLETNLGARSILSVRYDDKYEYNNLYVRYFLKDSSRKILSDTLLNIQLFDSKTGKPLGQGYGNRRIMYDTLPGNIVPAKSTYHFVQYMRKDTLSGIESVGLKINANN</sequence>
<dbReference type="Proteomes" id="UP000001635">
    <property type="component" value="Chromosome"/>
</dbReference>
<proteinExistence type="predicted"/>
<dbReference type="NCBIfam" id="TIGR03511">
    <property type="entry name" value="GldH_lipo"/>
    <property type="match status" value="1"/>
</dbReference>
<organism evidence="1 2">
    <name type="scientific">Cyclobacterium marinum (strain ATCC 25205 / DSM 745 / LMG 13164 / NCIMB 1802)</name>
    <name type="common">Flectobacillus marinus</name>
    <dbReference type="NCBI Taxonomy" id="880070"/>
    <lineage>
        <taxon>Bacteria</taxon>
        <taxon>Pseudomonadati</taxon>
        <taxon>Bacteroidota</taxon>
        <taxon>Cytophagia</taxon>
        <taxon>Cytophagales</taxon>
        <taxon>Cyclobacteriaceae</taxon>
        <taxon>Cyclobacterium</taxon>
    </lineage>
</organism>
<dbReference type="HOGENOM" id="CLU_109250_0_1_10"/>
<keyword evidence="1" id="KW-0449">Lipoprotein</keyword>
<dbReference type="Pfam" id="PF14109">
    <property type="entry name" value="GldH_lipo"/>
    <property type="match status" value="1"/>
</dbReference>
<dbReference type="InterPro" id="IPR020018">
    <property type="entry name" value="Motility-assoc_lipoprot_GldH"/>
</dbReference>